<comment type="caution">
    <text evidence="1">The sequence shown here is derived from an EMBL/GenBank/DDBJ whole genome shotgun (WGS) entry which is preliminary data.</text>
</comment>
<dbReference type="Proteomes" id="UP001230220">
    <property type="component" value="Unassembled WGS sequence"/>
</dbReference>
<dbReference type="RefSeq" id="WP_307405571.1">
    <property type="nucleotide sequence ID" value="NZ_JAUSUR010000001.1"/>
</dbReference>
<keyword evidence="2" id="KW-1185">Reference proteome</keyword>
<evidence type="ECO:0000313" key="2">
    <source>
        <dbReference type="Proteomes" id="UP001230220"/>
    </source>
</evidence>
<gene>
    <name evidence="1" type="ORF">J2S15_000734</name>
</gene>
<organism evidence="1 2">
    <name type="scientific">Breznakia pachnodae</name>
    <dbReference type="NCBI Taxonomy" id="265178"/>
    <lineage>
        <taxon>Bacteria</taxon>
        <taxon>Bacillati</taxon>
        <taxon>Bacillota</taxon>
        <taxon>Erysipelotrichia</taxon>
        <taxon>Erysipelotrichales</taxon>
        <taxon>Erysipelotrichaceae</taxon>
        <taxon>Breznakia</taxon>
    </lineage>
</organism>
<evidence type="ECO:0000313" key="1">
    <source>
        <dbReference type="EMBL" id="MDQ0360003.1"/>
    </source>
</evidence>
<name>A0ABU0DZE0_9FIRM</name>
<sequence length="96" mass="11192">MLNINYCDIPSNLEKLELLISQLDPSVYEKLLYNTDDNGMSFASRNGLFKTGLYIRNRISLIAKFIKYTNIDYLSHESFNITQTIEELDTYLLNTK</sequence>
<reference evidence="1 2" key="1">
    <citation type="submission" date="2023-07" db="EMBL/GenBank/DDBJ databases">
        <title>Genomic Encyclopedia of Type Strains, Phase IV (KMG-IV): sequencing the most valuable type-strain genomes for metagenomic binning, comparative biology and taxonomic classification.</title>
        <authorList>
            <person name="Goeker M."/>
        </authorList>
    </citation>
    <scope>NUCLEOTIDE SEQUENCE [LARGE SCALE GENOMIC DNA]</scope>
    <source>
        <strain evidence="1 2">DSM 16784</strain>
    </source>
</reference>
<accession>A0ABU0DZE0</accession>
<proteinExistence type="predicted"/>
<protein>
    <submittedName>
        <fullName evidence="1">Uncharacterized protein</fullName>
    </submittedName>
</protein>
<dbReference type="EMBL" id="JAUSUR010000001">
    <property type="protein sequence ID" value="MDQ0360003.1"/>
    <property type="molecule type" value="Genomic_DNA"/>
</dbReference>